<dbReference type="GO" id="GO:0000467">
    <property type="term" value="P:exonucleolytic trimming to generate mature 3'-end of 5.8S rRNA from tricistronic rRNA transcript (SSU-rRNA, 5.8S rRNA, LSU-rRNA)"/>
    <property type="evidence" value="ECO:0007669"/>
    <property type="project" value="InterPro"/>
</dbReference>
<dbReference type="GO" id="GO:0071038">
    <property type="term" value="P:TRAMP-dependent tRNA surveillance pathway"/>
    <property type="evidence" value="ECO:0007669"/>
    <property type="project" value="TreeGrafter"/>
</dbReference>
<dbReference type="PANTHER" id="PTHR12124">
    <property type="entry name" value="POLYMYOSITIS/SCLERODERMA AUTOANTIGEN-RELATED"/>
    <property type="match status" value="1"/>
</dbReference>
<dbReference type="GO" id="GO:0071035">
    <property type="term" value="P:nuclear polyadenylation-dependent rRNA catabolic process"/>
    <property type="evidence" value="ECO:0007669"/>
    <property type="project" value="TreeGrafter"/>
</dbReference>
<feature type="non-terminal residue" evidence="2">
    <location>
        <position position="55"/>
    </location>
</feature>
<dbReference type="InterPro" id="IPR002562">
    <property type="entry name" value="3'-5'_exonuclease_dom"/>
</dbReference>
<keyword evidence="3" id="KW-1185">Reference proteome</keyword>
<dbReference type="OrthoDB" id="2250022at2759"/>
<dbReference type="GO" id="GO:0071036">
    <property type="term" value="P:nuclear polyadenylation-dependent snoRNA catabolic process"/>
    <property type="evidence" value="ECO:0007669"/>
    <property type="project" value="TreeGrafter"/>
</dbReference>
<proteinExistence type="predicted"/>
<dbReference type="GO" id="GO:0003727">
    <property type="term" value="F:single-stranded RNA binding"/>
    <property type="evidence" value="ECO:0007669"/>
    <property type="project" value="TreeGrafter"/>
</dbReference>
<dbReference type="AlphaFoldDB" id="C5KKR6"/>
<dbReference type="RefSeq" id="XP_002783131.1">
    <property type="nucleotide sequence ID" value="XM_002783085.1"/>
</dbReference>
<dbReference type="InterPro" id="IPR012337">
    <property type="entry name" value="RNaseH-like_sf"/>
</dbReference>
<dbReference type="GO" id="GO:0071051">
    <property type="term" value="P:poly(A)-dependent snoRNA 3'-end processing"/>
    <property type="evidence" value="ECO:0007669"/>
    <property type="project" value="TreeGrafter"/>
</dbReference>
<dbReference type="EMBL" id="GG673710">
    <property type="protein sequence ID" value="EER14927.1"/>
    <property type="molecule type" value="Genomic_DNA"/>
</dbReference>
<evidence type="ECO:0000313" key="2">
    <source>
        <dbReference type="EMBL" id="EER14927.1"/>
    </source>
</evidence>
<evidence type="ECO:0000313" key="3">
    <source>
        <dbReference type="Proteomes" id="UP000007800"/>
    </source>
</evidence>
<protein>
    <recommendedName>
        <fullName evidence="1">3'-5' exonuclease domain-containing protein</fullName>
    </recommendedName>
</protein>
<dbReference type="GO" id="GO:0005730">
    <property type="term" value="C:nucleolus"/>
    <property type="evidence" value="ECO:0007669"/>
    <property type="project" value="TreeGrafter"/>
</dbReference>
<dbReference type="InterPro" id="IPR045092">
    <property type="entry name" value="Rrp6-like"/>
</dbReference>
<evidence type="ECO:0000259" key="1">
    <source>
        <dbReference type="Pfam" id="PF01612"/>
    </source>
</evidence>
<dbReference type="GO" id="GO:0000175">
    <property type="term" value="F:3'-5'-RNA exonuclease activity"/>
    <property type="evidence" value="ECO:0007669"/>
    <property type="project" value="InterPro"/>
</dbReference>
<accession>C5KKR6</accession>
<gene>
    <name evidence="2" type="ORF">Pmar_PMAR013604</name>
</gene>
<feature type="domain" description="3'-5' exonuclease" evidence="1">
    <location>
        <begin position="2"/>
        <end position="49"/>
    </location>
</feature>
<organism evidence="3">
    <name type="scientific">Perkinsus marinus (strain ATCC 50983 / TXsc)</name>
    <dbReference type="NCBI Taxonomy" id="423536"/>
    <lineage>
        <taxon>Eukaryota</taxon>
        <taxon>Sar</taxon>
        <taxon>Alveolata</taxon>
        <taxon>Perkinsozoa</taxon>
        <taxon>Perkinsea</taxon>
        <taxon>Perkinsida</taxon>
        <taxon>Perkinsidae</taxon>
        <taxon>Perkinsus</taxon>
    </lineage>
</organism>
<dbReference type="GeneID" id="9061815"/>
<dbReference type="Gene3D" id="3.30.420.10">
    <property type="entry name" value="Ribonuclease H-like superfamily/Ribonuclease H"/>
    <property type="match status" value="1"/>
</dbReference>
<reference evidence="2 3" key="1">
    <citation type="submission" date="2008-07" db="EMBL/GenBank/DDBJ databases">
        <authorList>
            <person name="El-Sayed N."/>
            <person name="Caler E."/>
            <person name="Inman J."/>
            <person name="Amedeo P."/>
            <person name="Hass B."/>
            <person name="Wortman J."/>
        </authorList>
    </citation>
    <scope>NUCLEOTIDE SEQUENCE [LARGE SCALE GENOMIC DNA]</scope>
    <source>
        <strain evidence="3">ATCC 50983 / TXsc</strain>
    </source>
</reference>
<name>C5KKR6_PERM5</name>
<dbReference type="InterPro" id="IPR036397">
    <property type="entry name" value="RNaseH_sf"/>
</dbReference>
<dbReference type="GO" id="GO:0071037">
    <property type="term" value="P:nuclear polyadenylation-dependent snRNA catabolic process"/>
    <property type="evidence" value="ECO:0007669"/>
    <property type="project" value="TreeGrafter"/>
</dbReference>
<dbReference type="Proteomes" id="UP000007800">
    <property type="component" value="Unassembled WGS sequence"/>
</dbReference>
<dbReference type="SUPFAM" id="SSF53098">
    <property type="entry name" value="Ribonuclease H-like"/>
    <property type="match status" value="1"/>
</dbReference>
<dbReference type="PANTHER" id="PTHR12124:SF47">
    <property type="entry name" value="EXOSOME COMPONENT 10"/>
    <property type="match status" value="1"/>
</dbReference>
<dbReference type="GO" id="GO:0071039">
    <property type="term" value="P:nuclear polyadenylation-dependent CUT catabolic process"/>
    <property type="evidence" value="ECO:0007669"/>
    <property type="project" value="TreeGrafter"/>
</dbReference>
<dbReference type="GO" id="GO:0071040">
    <property type="term" value="P:nuclear polyadenylation-dependent antisense transcript catabolic process"/>
    <property type="evidence" value="ECO:0007669"/>
    <property type="project" value="TreeGrafter"/>
</dbReference>
<dbReference type="InParanoid" id="C5KKR6"/>
<dbReference type="GO" id="GO:0000176">
    <property type="term" value="C:nuclear exosome (RNase complex)"/>
    <property type="evidence" value="ECO:0007669"/>
    <property type="project" value="TreeGrafter"/>
</dbReference>
<dbReference type="Pfam" id="PF01612">
    <property type="entry name" value="DNA_pol_A_exo1"/>
    <property type="match status" value="1"/>
</dbReference>
<sequence length="55" mass="6414">MWVDTVELVDEMLDELAEAPEVAIDLEHHNMQSYRGFTCLIQRRVGAGVVWKRQQ</sequence>
<dbReference type="GO" id="GO:0071044">
    <property type="term" value="P:histone mRNA catabolic process"/>
    <property type="evidence" value="ECO:0007669"/>
    <property type="project" value="TreeGrafter"/>
</dbReference>